<name>A0A0H2SPU5_9AGAM</name>
<keyword evidence="3" id="KW-1185">Reference proteome</keyword>
<evidence type="ECO:0000256" key="1">
    <source>
        <dbReference type="SAM" id="MobiDB-lite"/>
    </source>
</evidence>
<accession>A0A0H2SPU5</accession>
<feature type="compositionally biased region" description="Low complexity" evidence="1">
    <location>
        <begin position="233"/>
        <end position="250"/>
    </location>
</feature>
<feature type="compositionally biased region" description="Polar residues" evidence="1">
    <location>
        <begin position="177"/>
        <end position="203"/>
    </location>
</feature>
<feature type="compositionally biased region" description="Basic residues" evidence="1">
    <location>
        <begin position="534"/>
        <end position="545"/>
    </location>
</feature>
<feature type="compositionally biased region" description="Low complexity" evidence="1">
    <location>
        <begin position="20"/>
        <end position="32"/>
    </location>
</feature>
<dbReference type="Proteomes" id="UP000053477">
    <property type="component" value="Unassembled WGS sequence"/>
</dbReference>
<evidence type="ECO:0000313" key="2">
    <source>
        <dbReference type="EMBL" id="KLO19091.1"/>
    </source>
</evidence>
<feature type="region of interest" description="Disordered" evidence="1">
    <location>
        <begin position="233"/>
        <end position="276"/>
    </location>
</feature>
<feature type="region of interest" description="Disordered" evidence="1">
    <location>
        <begin position="1"/>
        <end position="214"/>
    </location>
</feature>
<dbReference type="InParanoid" id="A0A0H2SPU5"/>
<feature type="compositionally biased region" description="Basic residues" evidence="1">
    <location>
        <begin position="48"/>
        <end position="57"/>
    </location>
</feature>
<feature type="region of interest" description="Disordered" evidence="1">
    <location>
        <begin position="440"/>
        <end position="473"/>
    </location>
</feature>
<dbReference type="AlphaFoldDB" id="A0A0H2SPU5"/>
<dbReference type="OrthoDB" id="3261138at2759"/>
<dbReference type="EMBL" id="KQ085889">
    <property type="protein sequence ID" value="KLO19091.1"/>
    <property type="molecule type" value="Genomic_DNA"/>
</dbReference>
<proteinExistence type="predicted"/>
<sequence>MYSRNAQQTTYASRKRHRSSSNPVPTSSPVKSAALLENDTSIAEMARRMRKRSRATIRHGSGGATTRFDGAEEDDHDAERPSKKRKGTLGDSTRTPFGEKPIDRNAPSSTAEQFDTHMEEIVEEEGVKTPAARSRPPVVKPKTTIRDSESLSPLPVSSRKRRVLKTRASSKYLKENVPQNPRSLLTSTSLASPFHSQHATPVTSPKPGTEEKETAASAVLENAQKNNRTMFGTTRTRSAASAIRRSANRSGPNSPSVHSNIHRRPSESNLQTKNKQQWLVPARKDELEKKVSAYKPSRLNQSFSREGSFFDGAPQACSTPLHPTRAAHGIQNDIDATPRLPAQTFNSGNSLVRSASMAMDDETPRVSMLSRTSVLRAHSNDSIFDGSISPENSGTAQVTAGIPPARRLGIRRATVHIPEDSIFSSTMDISVSIRPEAPVDGSQFPSSSGVALQRPIAAPPSSPTARGSPLSPGDGDELWDMFSILGLDEIGLADSSSSGAMEALGTSTGIDARKKSKGIGTRLSNFKQSISGGKAKKSLSARQKHAPYPSISQGYIRTPRVSPDRSSDDLVSRPTLKLKILDTPLEASSSDDELLLTSKGWNFGHE</sequence>
<feature type="compositionally biased region" description="Polar residues" evidence="1">
    <location>
        <begin position="1"/>
        <end position="12"/>
    </location>
</feature>
<feature type="region of interest" description="Disordered" evidence="1">
    <location>
        <begin position="532"/>
        <end position="570"/>
    </location>
</feature>
<gene>
    <name evidence="2" type="ORF">SCHPADRAFT_993097</name>
</gene>
<feature type="compositionally biased region" description="Polar residues" evidence="1">
    <location>
        <begin position="267"/>
        <end position="276"/>
    </location>
</feature>
<reference evidence="2 3" key="1">
    <citation type="submission" date="2015-04" db="EMBL/GenBank/DDBJ databases">
        <title>Complete genome sequence of Schizopora paradoxa KUC8140, a cosmopolitan wood degrader in East Asia.</title>
        <authorList>
            <consortium name="DOE Joint Genome Institute"/>
            <person name="Min B."/>
            <person name="Park H."/>
            <person name="Jang Y."/>
            <person name="Kim J.-J."/>
            <person name="Kim K.H."/>
            <person name="Pangilinan J."/>
            <person name="Lipzen A."/>
            <person name="Riley R."/>
            <person name="Grigoriev I.V."/>
            <person name="Spatafora J.W."/>
            <person name="Choi I.-G."/>
        </authorList>
    </citation>
    <scope>NUCLEOTIDE SEQUENCE [LARGE SCALE GENOMIC DNA]</scope>
    <source>
        <strain evidence="2 3">KUC8140</strain>
    </source>
</reference>
<organism evidence="2 3">
    <name type="scientific">Schizopora paradoxa</name>
    <dbReference type="NCBI Taxonomy" id="27342"/>
    <lineage>
        <taxon>Eukaryota</taxon>
        <taxon>Fungi</taxon>
        <taxon>Dikarya</taxon>
        <taxon>Basidiomycota</taxon>
        <taxon>Agaricomycotina</taxon>
        <taxon>Agaricomycetes</taxon>
        <taxon>Hymenochaetales</taxon>
        <taxon>Schizoporaceae</taxon>
        <taxon>Schizopora</taxon>
    </lineage>
</organism>
<evidence type="ECO:0000313" key="3">
    <source>
        <dbReference type="Proteomes" id="UP000053477"/>
    </source>
</evidence>
<protein>
    <submittedName>
        <fullName evidence="2">Uncharacterized protein</fullName>
    </submittedName>
</protein>